<dbReference type="PANTHER" id="PTHR42903:SF1">
    <property type="entry name" value="INNER MEMBRANE PROTEIN YCCF"/>
    <property type="match status" value="1"/>
</dbReference>
<comment type="subcellular location">
    <subcellularLocation>
        <location evidence="1">Cell inner membrane</location>
        <topology evidence="1">Multi-pass membrane protein</topology>
    </subcellularLocation>
</comment>
<name>A0A5N0T7G2_9GAMM</name>
<proteinExistence type="predicted"/>
<comment type="caution">
    <text evidence="3">The sequence shown here is derived from an EMBL/GenBank/DDBJ whole genome shotgun (WGS) entry which is preliminary data.</text>
</comment>
<gene>
    <name evidence="3" type="ORF">F3N42_11590</name>
</gene>
<keyword evidence="1" id="KW-0997">Cell inner membrane</keyword>
<dbReference type="Proteomes" id="UP000325372">
    <property type="component" value="Unassembled WGS sequence"/>
</dbReference>
<feature type="transmembrane region" description="Helical" evidence="1">
    <location>
        <begin position="83"/>
        <end position="104"/>
    </location>
</feature>
<feature type="domain" description="Inner membrane component" evidence="2">
    <location>
        <begin position="69"/>
        <end position="118"/>
    </location>
</feature>
<feature type="transmembrane region" description="Helical" evidence="1">
    <location>
        <begin position="6"/>
        <end position="39"/>
    </location>
</feature>
<dbReference type="PIRSF" id="PIRSF028777">
    <property type="entry name" value="UCP028777"/>
    <property type="match status" value="1"/>
</dbReference>
<protein>
    <recommendedName>
        <fullName evidence="1">Inner membrane protein YccF</fullName>
    </recommendedName>
</protein>
<dbReference type="AlphaFoldDB" id="A0A5N0T7G2"/>
<dbReference type="InterPro" id="IPR031308">
    <property type="entry name" value="UCP028777"/>
</dbReference>
<dbReference type="RefSeq" id="WP_150864623.1">
    <property type="nucleotide sequence ID" value="NZ_VYXP01000006.1"/>
</dbReference>
<dbReference type="PANTHER" id="PTHR42903">
    <property type="entry name" value="INNER MEMBRANE PROTEIN YCCF"/>
    <property type="match status" value="1"/>
</dbReference>
<evidence type="ECO:0000259" key="2">
    <source>
        <dbReference type="Pfam" id="PF03733"/>
    </source>
</evidence>
<organism evidence="3 4">
    <name type="scientific">Marinihelvus fidelis</name>
    <dbReference type="NCBI Taxonomy" id="2613842"/>
    <lineage>
        <taxon>Bacteria</taxon>
        <taxon>Pseudomonadati</taxon>
        <taxon>Pseudomonadota</taxon>
        <taxon>Gammaproteobacteria</taxon>
        <taxon>Chromatiales</taxon>
        <taxon>Wenzhouxiangellaceae</taxon>
        <taxon>Marinihelvus</taxon>
    </lineage>
</organism>
<reference evidence="3 4" key="1">
    <citation type="submission" date="2019-09" db="EMBL/GenBank/DDBJ databases">
        <title>Wenzhouxiangella sp. Genome sequencing and assembly.</title>
        <authorList>
            <person name="Zhang R."/>
        </authorList>
    </citation>
    <scope>NUCLEOTIDE SEQUENCE [LARGE SCALE GENOMIC DNA]</scope>
    <source>
        <strain evidence="3 4">W260</strain>
    </source>
</reference>
<keyword evidence="4" id="KW-1185">Reference proteome</keyword>
<feature type="domain" description="Inner membrane component" evidence="2">
    <location>
        <begin position="4"/>
        <end position="54"/>
    </location>
</feature>
<dbReference type="InterPro" id="IPR005185">
    <property type="entry name" value="YccF"/>
</dbReference>
<evidence type="ECO:0000313" key="3">
    <source>
        <dbReference type="EMBL" id="KAA9130985.1"/>
    </source>
</evidence>
<keyword evidence="1" id="KW-0472">Membrane</keyword>
<keyword evidence="1" id="KW-0812">Transmembrane</keyword>
<evidence type="ECO:0000256" key="1">
    <source>
        <dbReference type="PIRNR" id="PIRNR028777"/>
    </source>
</evidence>
<dbReference type="EMBL" id="VYXP01000006">
    <property type="protein sequence ID" value="KAA9130985.1"/>
    <property type="molecule type" value="Genomic_DNA"/>
</dbReference>
<accession>A0A5N0T7G2</accession>
<dbReference type="InterPro" id="IPR052937">
    <property type="entry name" value="Inner_membrane_protein"/>
</dbReference>
<keyword evidence="1" id="KW-1133">Transmembrane helix</keyword>
<keyword evidence="1" id="KW-1003">Cell membrane</keyword>
<sequence>MNLLLNIIWFILGGFIVFFGYLLGAVILCITIIGIPFGIQCFKLSMLAAAPFGKEIRDTDPPGGLLSIIMNIIWILLPGLELAIIHLCLAVVFGITIIGLPIAAQHLKMTRLALLPFGFRVVERY</sequence>
<dbReference type="NCBIfam" id="NF008740">
    <property type="entry name" value="PRK11770.1-2"/>
    <property type="match status" value="1"/>
</dbReference>
<dbReference type="GO" id="GO:0005886">
    <property type="term" value="C:plasma membrane"/>
    <property type="evidence" value="ECO:0007669"/>
    <property type="project" value="UniProtKB-SubCell"/>
</dbReference>
<dbReference type="Pfam" id="PF03733">
    <property type="entry name" value="YccF"/>
    <property type="match status" value="2"/>
</dbReference>
<evidence type="ECO:0000313" key="4">
    <source>
        <dbReference type="Proteomes" id="UP000325372"/>
    </source>
</evidence>